<dbReference type="EMBL" id="MWDB01000013">
    <property type="protein sequence ID" value="OQB41635.1"/>
    <property type="molecule type" value="Genomic_DNA"/>
</dbReference>
<proteinExistence type="predicted"/>
<comment type="caution">
    <text evidence="1">The sequence shown here is derived from an EMBL/GenBank/DDBJ whole genome shotgun (WGS) entry which is preliminary data.</text>
</comment>
<reference evidence="1" key="1">
    <citation type="submission" date="2017-02" db="EMBL/GenBank/DDBJ databases">
        <title>Delving into the versatile metabolic prowess of the omnipresent phylum Bacteroidetes.</title>
        <authorList>
            <person name="Nobu M.K."/>
            <person name="Mei R."/>
            <person name="Narihiro T."/>
            <person name="Kuroda K."/>
            <person name="Liu W.-T."/>
        </authorList>
    </citation>
    <scope>NUCLEOTIDE SEQUENCE</scope>
    <source>
        <strain evidence="1">ADurb.Bin160</strain>
    </source>
</reference>
<protein>
    <submittedName>
        <fullName evidence="1">Uncharacterized protein</fullName>
    </submittedName>
</protein>
<sequence length="71" mass="8530">MIDSILKLTNDTKDFFSNDEAYLEYAKFLLFIRDIAIKQSQNELISDEDFEKLRLYYDDIINILYPKKVID</sequence>
<dbReference type="Proteomes" id="UP000485621">
    <property type="component" value="Unassembled WGS sequence"/>
</dbReference>
<evidence type="ECO:0000313" key="1">
    <source>
        <dbReference type="EMBL" id="OQB41635.1"/>
    </source>
</evidence>
<dbReference type="AlphaFoldDB" id="A0A1V5ZN40"/>
<gene>
    <name evidence="1" type="ORF">BWY04_00731</name>
</gene>
<name>A0A1V5ZN40_9BACT</name>
<accession>A0A1V5ZN40</accession>
<organism evidence="1">
    <name type="scientific">candidate division CPR1 bacterium ADurb.Bin160</name>
    <dbReference type="NCBI Taxonomy" id="1852826"/>
    <lineage>
        <taxon>Bacteria</taxon>
        <taxon>candidate division CPR1</taxon>
    </lineage>
</organism>